<evidence type="ECO:0000256" key="2">
    <source>
        <dbReference type="SAM" id="SignalP"/>
    </source>
</evidence>
<feature type="region of interest" description="Disordered" evidence="1">
    <location>
        <begin position="30"/>
        <end position="86"/>
    </location>
</feature>
<gene>
    <name evidence="3" type="ORF">CINCED_3A012957</name>
</gene>
<sequence>MRRPAAFFRGAVVALLLLLLQLPVCPSRWPTSAGGRADASPTTSDVAVRSGGVGVGGGGGSRWKHNKGGGVRQSQHQKKTADESPGVDLNVGILVPKTSFGVRGYLRAIHDALHSINKEHKKETIKTQFRKLYSFENGNVRYRMMSLTPSPTGR</sequence>
<protein>
    <submittedName>
        <fullName evidence="3">Uncharacterized protein</fullName>
    </submittedName>
</protein>
<name>A0A5E4NAL5_9HEMI</name>
<evidence type="ECO:0000313" key="3">
    <source>
        <dbReference type="EMBL" id="VVC41857.1"/>
    </source>
</evidence>
<dbReference type="EMBL" id="CABPRJ010001928">
    <property type="protein sequence ID" value="VVC41857.1"/>
    <property type="molecule type" value="Genomic_DNA"/>
</dbReference>
<feature type="compositionally biased region" description="Gly residues" evidence="1">
    <location>
        <begin position="51"/>
        <end position="61"/>
    </location>
</feature>
<organism evidence="3 4">
    <name type="scientific">Cinara cedri</name>
    <dbReference type="NCBI Taxonomy" id="506608"/>
    <lineage>
        <taxon>Eukaryota</taxon>
        <taxon>Metazoa</taxon>
        <taxon>Ecdysozoa</taxon>
        <taxon>Arthropoda</taxon>
        <taxon>Hexapoda</taxon>
        <taxon>Insecta</taxon>
        <taxon>Pterygota</taxon>
        <taxon>Neoptera</taxon>
        <taxon>Paraneoptera</taxon>
        <taxon>Hemiptera</taxon>
        <taxon>Sternorrhyncha</taxon>
        <taxon>Aphidomorpha</taxon>
        <taxon>Aphidoidea</taxon>
        <taxon>Aphididae</taxon>
        <taxon>Lachninae</taxon>
        <taxon>Cinara</taxon>
    </lineage>
</organism>
<evidence type="ECO:0000256" key="1">
    <source>
        <dbReference type="SAM" id="MobiDB-lite"/>
    </source>
</evidence>
<feature type="chain" id="PRO_5023043480" evidence="2">
    <location>
        <begin position="28"/>
        <end position="154"/>
    </location>
</feature>
<keyword evidence="4" id="KW-1185">Reference proteome</keyword>
<dbReference type="OrthoDB" id="5984008at2759"/>
<keyword evidence="2" id="KW-0732">Signal</keyword>
<proteinExistence type="predicted"/>
<reference evidence="3 4" key="1">
    <citation type="submission" date="2019-08" db="EMBL/GenBank/DDBJ databases">
        <authorList>
            <person name="Alioto T."/>
            <person name="Alioto T."/>
            <person name="Gomez Garrido J."/>
        </authorList>
    </citation>
    <scope>NUCLEOTIDE SEQUENCE [LARGE SCALE GENOMIC DNA]</scope>
</reference>
<dbReference type="AlphaFoldDB" id="A0A5E4NAL5"/>
<accession>A0A5E4NAL5</accession>
<evidence type="ECO:0000313" key="4">
    <source>
        <dbReference type="Proteomes" id="UP000325440"/>
    </source>
</evidence>
<feature type="signal peptide" evidence="2">
    <location>
        <begin position="1"/>
        <end position="27"/>
    </location>
</feature>
<dbReference type="Proteomes" id="UP000325440">
    <property type="component" value="Unassembled WGS sequence"/>
</dbReference>